<evidence type="ECO:0000259" key="10">
    <source>
        <dbReference type="Pfam" id="PF23559"/>
    </source>
</evidence>
<evidence type="ECO:0000313" key="12">
    <source>
        <dbReference type="Proteomes" id="UP000593564"/>
    </source>
</evidence>
<dbReference type="GO" id="GO:0043531">
    <property type="term" value="F:ADP binding"/>
    <property type="evidence" value="ECO:0007669"/>
    <property type="project" value="InterPro"/>
</dbReference>
<dbReference type="Pfam" id="PF23247">
    <property type="entry name" value="LRR_RPS2"/>
    <property type="match status" value="1"/>
</dbReference>
<dbReference type="FunFam" id="1.10.10.10:FF:000322">
    <property type="entry name" value="Probable disease resistance protein At1g63360"/>
    <property type="match status" value="1"/>
</dbReference>
<dbReference type="Proteomes" id="UP000593564">
    <property type="component" value="Unassembled WGS sequence"/>
</dbReference>
<evidence type="ECO:0000256" key="3">
    <source>
        <dbReference type="ARBA" id="ARBA00022737"/>
    </source>
</evidence>
<accession>A0A7J7H843</accession>
<dbReference type="InterPro" id="IPR002182">
    <property type="entry name" value="NB-ARC"/>
</dbReference>
<dbReference type="Gene3D" id="3.40.50.300">
    <property type="entry name" value="P-loop containing nucleotide triphosphate hydrolases"/>
    <property type="match status" value="1"/>
</dbReference>
<evidence type="ECO:0000256" key="4">
    <source>
        <dbReference type="ARBA" id="ARBA00022741"/>
    </source>
</evidence>
<dbReference type="InterPro" id="IPR032675">
    <property type="entry name" value="LRR_dom_sf"/>
</dbReference>
<dbReference type="InterPro" id="IPR003591">
    <property type="entry name" value="Leu-rich_rpt_typical-subtyp"/>
</dbReference>
<evidence type="ECO:0000256" key="7">
    <source>
        <dbReference type="SAM" id="Coils"/>
    </source>
</evidence>
<dbReference type="PANTHER" id="PTHR33463">
    <property type="entry name" value="NB-ARC DOMAIN-CONTAINING PROTEIN-RELATED"/>
    <property type="match status" value="1"/>
</dbReference>
<dbReference type="SMART" id="SM00369">
    <property type="entry name" value="LRR_TYP"/>
    <property type="match status" value="3"/>
</dbReference>
<dbReference type="Pfam" id="PF23559">
    <property type="entry name" value="WHD_DRP"/>
    <property type="match status" value="1"/>
</dbReference>
<reference evidence="11 12" key="2">
    <citation type="submission" date="2020-07" db="EMBL/GenBank/DDBJ databases">
        <title>Genome assembly of wild tea tree DASZ reveals pedigree and selection history of tea varieties.</title>
        <authorList>
            <person name="Zhang W."/>
        </authorList>
    </citation>
    <scope>NUCLEOTIDE SEQUENCE [LARGE SCALE GENOMIC DNA]</scope>
    <source>
        <strain evidence="12">cv. G240</strain>
        <tissue evidence="11">Leaf</tissue>
    </source>
</reference>
<keyword evidence="2" id="KW-0433">Leucine-rich repeat</keyword>
<dbReference type="Pfam" id="PF13855">
    <property type="entry name" value="LRR_8"/>
    <property type="match status" value="1"/>
</dbReference>
<reference evidence="12" key="1">
    <citation type="journal article" date="2020" name="Nat. Commun.">
        <title>Genome assembly of wild tea tree DASZ reveals pedigree and selection history of tea varieties.</title>
        <authorList>
            <person name="Zhang W."/>
            <person name="Zhang Y."/>
            <person name="Qiu H."/>
            <person name="Guo Y."/>
            <person name="Wan H."/>
            <person name="Zhang X."/>
            <person name="Scossa F."/>
            <person name="Alseekh S."/>
            <person name="Zhang Q."/>
            <person name="Wang P."/>
            <person name="Xu L."/>
            <person name="Schmidt M.H."/>
            <person name="Jia X."/>
            <person name="Li D."/>
            <person name="Zhu A."/>
            <person name="Guo F."/>
            <person name="Chen W."/>
            <person name="Ni D."/>
            <person name="Usadel B."/>
            <person name="Fernie A.R."/>
            <person name="Wen W."/>
        </authorList>
    </citation>
    <scope>NUCLEOTIDE SEQUENCE [LARGE SCALE GENOMIC DNA]</scope>
    <source>
        <strain evidence="12">cv. G240</strain>
    </source>
</reference>
<comment type="similarity">
    <text evidence="1">Belongs to the disease resistance NB-LRR family.</text>
</comment>
<evidence type="ECO:0000259" key="9">
    <source>
        <dbReference type="Pfam" id="PF23247"/>
    </source>
</evidence>
<dbReference type="AlphaFoldDB" id="A0A7J7H843"/>
<dbReference type="GO" id="GO:0051607">
    <property type="term" value="P:defense response to virus"/>
    <property type="evidence" value="ECO:0007669"/>
    <property type="project" value="UniProtKB-ARBA"/>
</dbReference>
<name>A0A7J7H843_CAMSI</name>
<dbReference type="Gene3D" id="3.80.10.10">
    <property type="entry name" value="Ribonuclease Inhibitor"/>
    <property type="match status" value="2"/>
</dbReference>
<feature type="domain" description="Disease resistance protein At4g27190-like leucine-rich repeats" evidence="9">
    <location>
        <begin position="829"/>
        <end position="960"/>
    </location>
</feature>
<feature type="domain" description="Disease resistance protein winged helix" evidence="10">
    <location>
        <begin position="379"/>
        <end position="449"/>
    </location>
</feature>
<dbReference type="InterPro" id="IPR058922">
    <property type="entry name" value="WHD_DRP"/>
</dbReference>
<dbReference type="Pfam" id="PF00931">
    <property type="entry name" value="NB-ARC"/>
    <property type="match status" value="1"/>
</dbReference>
<dbReference type="EMBL" id="JACBKZ010000006">
    <property type="protein sequence ID" value="KAF5949112.1"/>
    <property type="molecule type" value="Genomic_DNA"/>
</dbReference>
<sequence length="1100" mass="124649">MELLRKLSGQDEKMQTLRNNFEALDSRAADVKTEVEDAELRTGKKRKHEVENWLRNVERVKNGVQNLEQEVRERKISLLLLGNRVDKLNKEIAQLREQGSFQGGLLLDVCATRGESLLSTELTGQTVQQNMEKIWACLMDDSEELRIGICGMGGVGKTSQAVNIHNKLRKNSRDHVFWCTISKDHDHSIGKLQSDIAKCLKLNLSKEKDEKKRAAKLSQAFARREKCVLFLDDVWDKIDLHRVGIPHGCKLIITTRSFDVCRKMGCKKFKVELLSKKEAWSLFWEKLCNGEDTTLSLEVIDIAKSVAAKCDGLPLAIITMAGSMRGVDDIREWRNVFEQLKELTMGHEDMEKDVLPSLELSYSRLNGMKLKHCFLYCALYPEDWEISRDELIRYFIAEGLIDRSNSLIRKFDEGHTILNKLERSCLLENCTYSDGKAFVKMHDLIRDMALKITETNHPRFMVKAGVGLKEIPHLQEWTGNLEKVSLRSNMIEEIPCGQSPRCPSLSTLILEGNQLRSIAASFFKHMHALQILDLSFNYLIKVLPNSISDLVKLTALLLANCTFLLYVPPLGKLRALEELDLTGTDIREVPQGVDMLVNLKNLNMEDTNWLEISSGTLSRLSHLQCLGLSCTSVPVEIQVELEGLTKLEEFNVHVADVHSFNQIVKFVQHREVPLDRYYLQLADYDMDFWDRSYSKSVRWMGKGRITNGGEEDVSFLPYDLEALIIRNQWFTSDCFCNVFWGNARHLQFCEIDNCRGIQSILSVCFSSTFSSSSRNKEEIEVDGDQVGESRNAPFQSVQILILVDLQDLRGLIGWKKLAGCGLGFGVIAPHGTFSNLRELCISNCPKMKSVFTPGLQLPHLEQITIKNCNEIEEILDGARTTLSELNRLCLSCSLSELESICEGMETSFFGNNYDMPFILPKLKKLELDSLSKLECICEGIMVCDSIEEINIIECPKLKRLPLFLPIDNNGQPSAPMTLEEINITSNDIDWWESLEWDPPNTKDVLQPFLKITGVKTNFPSRGLIGSADHVLRLPLASPPPYQICRIVRLLRVLGVRSAPATTSPPPVFAMDFGMEMLLMFATKNRLVSTGNMQLSSTCKT</sequence>
<dbReference type="Gene3D" id="1.10.8.430">
    <property type="entry name" value="Helical domain of apoptotic protease-activating factors"/>
    <property type="match status" value="1"/>
</dbReference>
<dbReference type="SUPFAM" id="SSF52540">
    <property type="entry name" value="P-loop containing nucleoside triphosphate hydrolases"/>
    <property type="match status" value="1"/>
</dbReference>
<proteinExistence type="inferred from homology"/>
<evidence type="ECO:0000256" key="6">
    <source>
        <dbReference type="ARBA" id="ARBA00022840"/>
    </source>
</evidence>
<dbReference type="PANTHER" id="PTHR33463:SF187">
    <property type="entry name" value="AND NB-ARC DOMAIN DISEASE RESISTANCE PROTEIN, PUTATIVE-RELATED"/>
    <property type="match status" value="1"/>
</dbReference>
<feature type="domain" description="NB-ARC" evidence="8">
    <location>
        <begin position="128"/>
        <end position="288"/>
    </location>
</feature>
<dbReference type="InterPro" id="IPR027417">
    <property type="entry name" value="P-loop_NTPase"/>
</dbReference>
<dbReference type="InterPro" id="IPR050905">
    <property type="entry name" value="Plant_NBS-LRR"/>
</dbReference>
<dbReference type="InterPro" id="IPR042197">
    <property type="entry name" value="Apaf_helical"/>
</dbReference>
<dbReference type="InterPro" id="IPR057135">
    <property type="entry name" value="At4g27190-like_LRR"/>
</dbReference>
<dbReference type="FunFam" id="3.40.50.300:FF:001091">
    <property type="entry name" value="Probable disease resistance protein At1g61300"/>
    <property type="match status" value="1"/>
</dbReference>
<dbReference type="Gene3D" id="1.10.10.10">
    <property type="entry name" value="Winged helix-like DNA-binding domain superfamily/Winged helix DNA-binding domain"/>
    <property type="match status" value="1"/>
</dbReference>
<dbReference type="SUPFAM" id="SSF52058">
    <property type="entry name" value="L domain-like"/>
    <property type="match status" value="1"/>
</dbReference>
<comment type="caution">
    <text evidence="11">The sequence shown here is derived from an EMBL/GenBank/DDBJ whole genome shotgun (WGS) entry which is preliminary data.</text>
</comment>
<dbReference type="GO" id="GO:0005524">
    <property type="term" value="F:ATP binding"/>
    <property type="evidence" value="ECO:0007669"/>
    <property type="project" value="UniProtKB-KW"/>
</dbReference>
<keyword evidence="4" id="KW-0547">Nucleotide-binding</keyword>
<keyword evidence="3" id="KW-0677">Repeat</keyword>
<evidence type="ECO:0000256" key="5">
    <source>
        <dbReference type="ARBA" id="ARBA00022821"/>
    </source>
</evidence>
<keyword evidence="7" id="KW-0175">Coiled coil</keyword>
<dbReference type="PRINTS" id="PR00364">
    <property type="entry name" value="DISEASERSIST"/>
</dbReference>
<evidence type="ECO:0008006" key="13">
    <source>
        <dbReference type="Google" id="ProtNLM"/>
    </source>
</evidence>
<evidence type="ECO:0000259" key="8">
    <source>
        <dbReference type="Pfam" id="PF00931"/>
    </source>
</evidence>
<feature type="coiled-coil region" evidence="7">
    <location>
        <begin position="14"/>
        <end position="98"/>
    </location>
</feature>
<keyword evidence="6" id="KW-0067">ATP-binding</keyword>
<gene>
    <name evidence="11" type="ORF">HYC85_015069</name>
</gene>
<protein>
    <recommendedName>
        <fullName evidence="13">NB-ARC domain-containing protein</fullName>
    </recommendedName>
</protein>
<keyword evidence="12" id="KW-1185">Reference proteome</keyword>
<keyword evidence="5" id="KW-0611">Plant defense</keyword>
<evidence type="ECO:0000313" key="11">
    <source>
        <dbReference type="EMBL" id="KAF5949112.1"/>
    </source>
</evidence>
<organism evidence="11 12">
    <name type="scientific">Camellia sinensis</name>
    <name type="common">Tea plant</name>
    <name type="synonym">Thea sinensis</name>
    <dbReference type="NCBI Taxonomy" id="4442"/>
    <lineage>
        <taxon>Eukaryota</taxon>
        <taxon>Viridiplantae</taxon>
        <taxon>Streptophyta</taxon>
        <taxon>Embryophyta</taxon>
        <taxon>Tracheophyta</taxon>
        <taxon>Spermatophyta</taxon>
        <taxon>Magnoliopsida</taxon>
        <taxon>eudicotyledons</taxon>
        <taxon>Gunneridae</taxon>
        <taxon>Pentapetalae</taxon>
        <taxon>asterids</taxon>
        <taxon>Ericales</taxon>
        <taxon>Theaceae</taxon>
        <taxon>Camellia</taxon>
    </lineage>
</organism>
<dbReference type="InterPro" id="IPR036388">
    <property type="entry name" value="WH-like_DNA-bd_sf"/>
</dbReference>
<evidence type="ECO:0000256" key="2">
    <source>
        <dbReference type="ARBA" id="ARBA00022614"/>
    </source>
</evidence>
<dbReference type="InterPro" id="IPR001611">
    <property type="entry name" value="Leu-rich_rpt"/>
</dbReference>
<evidence type="ECO:0000256" key="1">
    <source>
        <dbReference type="ARBA" id="ARBA00008894"/>
    </source>
</evidence>